<reference evidence="2" key="1">
    <citation type="submission" date="2017-10" db="EMBL/GenBank/DDBJ databases">
        <title>Rapid genome shrinkage in a self-fertile nematode reveals novel sperm competition proteins.</title>
        <authorList>
            <person name="Yin D."/>
            <person name="Schwarz E.M."/>
            <person name="Thomas C.G."/>
            <person name="Felde R.L."/>
            <person name="Korf I.F."/>
            <person name="Cutter A.D."/>
            <person name="Schartner C.M."/>
            <person name="Ralston E.J."/>
            <person name="Meyer B.J."/>
            <person name="Haag E.S."/>
        </authorList>
    </citation>
    <scope>NUCLEOTIDE SEQUENCE [LARGE SCALE GENOMIC DNA]</scope>
    <source>
        <strain evidence="2">JU1422</strain>
    </source>
</reference>
<protein>
    <submittedName>
        <fullName evidence="1">Uncharacterized protein</fullName>
    </submittedName>
</protein>
<name>A0A2G5TA15_9PELO</name>
<keyword evidence="2" id="KW-1185">Reference proteome</keyword>
<sequence length="97" mass="10986">MTLSLLSSSFRERVGGSVKNVWAISIVQNTEHFTDHHRYFIKNNKLQIRTVFVVDDCLPTNFYGTRVRCAHQEVLARFQSSSDATDRVGLPSTPSSL</sequence>
<accession>A0A2G5TA15</accession>
<proteinExistence type="predicted"/>
<gene>
    <name evidence="1" type="primary">Cnig_chr_V.g17647</name>
    <name evidence="1" type="ORF">B9Z55_017647</name>
</gene>
<dbReference type="EMBL" id="PDUG01000005">
    <property type="protein sequence ID" value="PIC24235.1"/>
    <property type="molecule type" value="Genomic_DNA"/>
</dbReference>
<comment type="caution">
    <text evidence="1">The sequence shown here is derived from an EMBL/GenBank/DDBJ whole genome shotgun (WGS) entry which is preliminary data.</text>
</comment>
<dbReference type="Proteomes" id="UP000230233">
    <property type="component" value="Chromosome V"/>
</dbReference>
<evidence type="ECO:0000313" key="2">
    <source>
        <dbReference type="Proteomes" id="UP000230233"/>
    </source>
</evidence>
<dbReference type="AlphaFoldDB" id="A0A2G5TA15"/>
<organism evidence="1 2">
    <name type="scientific">Caenorhabditis nigoni</name>
    <dbReference type="NCBI Taxonomy" id="1611254"/>
    <lineage>
        <taxon>Eukaryota</taxon>
        <taxon>Metazoa</taxon>
        <taxon>Ecdysozoa</taxon>
        <taxon>Nematoda</taxon>
        <taxon>Chromadorea</taxon>
        <taxon>Rhabditida</taxon>
        <taxon>Rhabditina</taxon>
        <taxon>Rhabditomorpha</taxon>
        <taxon>Rhabditoidea</taxon>
        <taxon>Rhabditidae</taxon>
        <taxon>Peloderinae</taxon>
        <taxon>Caenorhabditis</taxon>
    </lineage>
</organism>
<evidence type="ECO:0000313" key="1">
    <source>
        <dbReference type="EMBL" id="PIC24235.1"/>
    </source>
</evidence>